<dbReference type="GeneID" id="81375873"/>
<sequence>MSAGRAFRLVQLMRLHEIDSPTKPPVPEADLIETEEKRRVFWMAYFLDHLLSMRNNWPITLNEHVICTRLPAADADFQSGQPVLGAFLSEAIMDVMPQKASPFNECVVLATICGRSLFHAQQYSVRFVYGDLAPNWIDQHQWLDNVLTNRLQILSQYYPSPAQICDPLISFAHIMGQASVIHLYKGIESAVWTVDKEAWVLEYQRRAFSAAQEIVKLAKGLTEFNFFKIHPLMPIPLLLCAEFLYGNRGSDGAFNSLLQELLQIFRELKNANDPSQSYIDLLELSCTNASIGLVGESSSAP</sequence>
<keyword evidence="6" id="KW-0539">Nucleus</keyword>
<comment type="caution">
    <text evidence="8">The sequence shown here is derived from an EMBL/GenBank/DDBJ whole genome shotgun (WGS) entry which is preliminary data.</text>
</comment>
<dbReference type="CDD" id="cd12148">
    <property type="entry name" value="fungal_TF_MHR"/>
    <property type="match status" value="1"/>
</dbReference>
<dbReference type="SMART" id="SM00906">
    <property type="entry name" value="Fungal_trans"/>
    <property type="match status" value="1"/>
</dbReference>
<dbReference type="GO" id="GO:0003677">
    <property type="term" value="F:DNA binding"/>
    <property type="evidence" value="ECO:0007669"/>
    <property type="project" value="UniProtKB-KW"/>
</dbReference>
<dbReference type="PANTHER" id="PTHR47338:SF3">
    <property type="entry name" value="C6 FINGER DOMAIN TRANSCRIPTION FACTOR DBAA-RELATED"/>
    <property type="match status" value="1"/>
</dbReference>
<dbReference type="GO" id="GO:0008270">
    <property type="term" value="F:zinc ion binding"/>
    <property type="evidence" value="ECO:0007669"/>
    <property type="project" value="InterPro"/>
</dbReference>
<organism evidence="8 9">
    <name type="scientific">Penicillium cosmopolitanum</name>
    <dbReference type="NCBI Taxonomy" id="1131564"/>
    <lineage>
        <taxon>Eukaryota</taxon>
        <taxon>Fungi</taxon>
        <taxon>Dikarya</taxon>
        <taxon>Ascomycota</taxon>
        <taxon>Pezizomycotina</taxon>
        <taxon>Eurotiomycetes</taxon>
        <taxon>Eurotiomycetidae</taxon>
        <taxon>Eurotiales</taxon>
        <taxon>Aspergillaceae</taxon>
        <taxon>Penicillium</taxon>
    </lineage>
</organism>
<name>A0A9W9VEK7_9EURO</name>
<evidence type="ECO:0000256" key="5">
    <source>
        <dbReference type="ARBA" id="ARBA00023163"/>
    </source>
</evidence>
<dbReference type="GO" id="GO:0006351">
    <property type="term" value="P:DNA-templated transcription"/>
    <property type="evidence" value="ECO:0007669"/>
    <property type="project" value="InterPro"/>
</dbReference>
<evidence type="ECO:0000256" key="4">
    <source>
        <dbReference type="ARBA" id="ARBA00023125"/>
    </source>
</evidence>
<evidence type="ECO:0000259" key="7">
    <source>
        <dbReference type="SMART" id="SM00906"/>
    </source>
</evidence>
<proteinExistence type="predicted"/>
<dbReference type="EMBL" id="JAPZBU010000011">
    <property type="protein sequence ID" value="KAJ5379137.1"/>
    <property type="molecule type" value="Genomic_DNA"/>
</dbReference>
<dbReference type="GO" id="GO:0005634">
    <property type="term" value="C:nucleus"/>
    <property type="evidence" value="ECO:0007669"/>
    <property type="project" value="UniProtKB-SubCell"/>
</dbReference>
<evidence type="ECO:0000256" key="1">
    <source>
        <dbReference type="ARBA" id="ARBA00004123"/>
    </source>
</evidence>
<reference evidence="8" key="2">
    <citation type="journal article" date="2023" name="IMA Fungus">
        <title>Comparative genomic study of the Penicillium genus elucidates a diverse pangenome and 15 lateral gene transfer events.</title>
        <authorList>
            <person name="Petersen C."/>
            <person name="Sorensen T."/>
            <person name="Nielsen M.R."/>
            <person name="Sondergaard T.E."/>
            <person name="Sorensen J.L."/>
            <person name="Fitzpatrick D.A."/>
            <person name="Frisvad J.C."/>
            <person name="Nielsen K.L."/>
        </authorList>
    </citation>
    <scope>NUCLEOTIDE SEQUENCE</scope>
    <source>
        <strain evidence="8">IBT 29677</strain>
    </source>
</reference>
<dbReference type="Proteomes" id="UP001147747">
    <property type="component" value="Unassembled WGS sequence"/>
</dbReference>
<dbReference type="Pfam" id="PF04082">
    <property type="entry name" value="Fungal_trans"/>
    <property type="match status" value="1"/>
</dbReference>
<accession>A0A9W9VEK7</accession>
<dbReference type="OrthoDB" id="3037908at2759"/>
<gene>
    <name evidence="8" type="ORF">N7509_012256</name>
</gene>
<comment type="subcellular location">
    <subcellularLocation>
        <location evidence="1">Nucleus</location>
    </subcellularLocation>
</comment>
<evidence type="ECO:0000256" key="6">
    <source>
        <dbReference type="ARBA" id="ARBA00023242"/>
    </source>
</evidence>
<evidence type="ECO:0000313" key="8">
    <source>
        <dbReference type="EMBL" id="KAJ5379137.1"/>
    </source>
</evidence>
<protein>
    <recommendedName>
        <fullName evidence="7">Xylanolytic transcriptional activator regulatory domain-containing protein</fullName>
    </recommendedName>
</protein>
<dbReference type="AlphaFoldDB" id="A0A9W9VEK7"/>
<evidence type="ECO:0000313" key="9">
    <source>
        <dbReference type="Proteomes" id="UP001147747"/>
    </source>
</evidence>
<keyword evidence="5" id="KW-0804">Transcription</keyword>
<dbReference type="InterPro" id="IPR050815">
    <property type="entry name" value="TF_fung"/>
</dbReference>
<keyword evidence="2" id="KW-0479">Metal-binding</keyword>
<evidence type="ECO:0000256" key="3">
    <source>
        <dbReference type="ARBA" id="ARBA00023015"/>
    </source>
</evidence>
<dbReference type="InterPro" id="IPR007219">
    <property type="entry name" value="XnlR_reg_dom"/>
</dbReference>
<keyword evidence="4" id="KW-0238">DNA-binding</keyword>
<evidence type="ECO:0000256" key="2">
    <source>
        <dbReference type="ARBA" id="ARBA00022723"/>
    </source>
</evidence>
<feature type="domain" description="Xylanolytic transcriptional activator regulatory" evidence="7">
    <location>
        <begin position="1"/>
        <end position="77"/>
    </location>
</feature>
<keyword evidence="3" id="KW-0805">Transcription regulation</keyword>
<dbReference type="GO" id="GO:0000981">
    <property type="term" value="F:DNA-binding transcription factor activity, RNA polymerase II-specific"/>
    <property type="evidence" value="ECO:0007669"/>
    <property type="project" value="InterPro"/>
</dbReference>
<reference evidence="8" key="1">
    <citation type="submission" date="2022-12" db="EMBL/GenBank/DDBJ databases">
        <authorList>
            <person name="Petersen C."/>
        </authorList>
    </citation>
    <scope>NUCLEOTIDE SEQUENCE</scope>
    <source>
        <strain evidence="8">IBT 29677</strain>
    </source>
</reference>
<dbReference type="RefSeq" id="XP_056482923.1">
    <property type="nucleotide sequence ID" value="XM_056636893.1"/>
</dbReference>
<dbReference type="PANTHER" id="PTHR47338">
    <property type="entry name" value="ZN(II)2CYS6 TRANSCRIPTION FACTOR (EUROFUNG)-RELATED"/>
    <property type="match status" value="1"/>
</dbReference>
<keyword evidence="9" id="KW-1185">Reference proteome</keyword>